<feature type="compositionally biased region" description="Basic and acidic residues" evidence="1">
    <location>
        <begin position="425"/>
        <end position="446"/>
    </location>
</feature>
<sequence>MAFFRPQRAADCAMHKLQELCLYKIVDNLDMLGDVGDTPAIFLERILAHCTLDQLKRIEDASKGRDLESITNEFWHRFYQKKWGAEATGIIENRVQKKGLPLRWRALYDHKVKQEEQIQAKCVSRLRELFIKEKNEKLARTVQVCARRPEVKKRAVGPQSPGGVQRGRLLAKAKKDYVGSFDAQRRKSLLQRQPSSGPSVLGKRPSPSLTSSPGPVQKRPAPSSPQNQGLLRRTEPPTRPREQGPSKTVLGKRPSELSGSSAQKRLALGEPQIEAGYSRGAPGKSLTTGAGGAAGRLGVGDPSGANSIRHGRPKVWSGVGYPEETKGSIGAREDVAERTGRGREAVQGAGRYSDNSGSDDRRRSLSVEKGSRVVRANGASQEEQTKRTEGGRLNSDRVKELAAGAAERRAGMSSVSKSTSGESTRLSREDGKRRRDQPDIGSPERRPQKRGMVSQSGSESLLKSQEQGKVSILTDDEVLWDDA</sequence>
<proteinExistence type="predicted"/>
<name>A0A1Y1HJS1_KLENI</name>
<gene>
    <name evidence="2" type="ORF">KFL_000040020</name>
</gene>
<organism evidence="2 3">
    <name type="scientific">Klebsormidium nitens</name>
    <name type="common">Green alga</name>
    <name type="synonym">Ulothrix nitens</name>
    <dbReference type="NCBI Taxonomy" id="105231"/>
    <lineage>
        <taxon>Eukaryota</taxon>
        <taxon>Viridiplantae</taxon>
        <taxon>Streptophyta</taxon>
        <taxon>Klebsormidiophyceae</taxon>
        <taxon>Klebsormidiales</taxon>
        <taxon>Klebsormidiaceae</taxon>
        <taxon>Klebsormidium</taxon>
    </lineage>
</organism>
<dbReference type="OrthoDB" id="21513at2759"/>
<keyword evidence="3" id="KW-1185">Reference proteome</keyword>
<dbReference type="GO" id="GO:0006368">
    <property type="term" value="P:transcription elongation by RNA polymerase II"/>
    <property type="evidence" value="ECO:0007669"/>
    <property type="project" value="InterPro"/>
</dbReference>
<dbReference type="PANTHER" id="PTHR47543">
    <property type="entry name" value="OS08G0169600 PROTEIN"/>
    <property type="match status" value="1"/>
</dbReference>
<dbReference type="InterPro" id="IPR010684">
    <property type="entry name" value="RNA_pol_II_trans_fac_SIII_A"/>
</dbReference>
<evidence type="ECO:0000313" key="2">
    <source>
        <dbReference type="EMBL" id="GAQ77802.1"/>
    </source>
</evidence>
<feature type="compositionally biased region" description="Acidic residues" evidence="1">
    <location>
        <begin position="474"/>
        <end position="483"/>
    </location>
</feature>
<evidence type="ECO:0000256" key="1">
    <source>
        <dbReference type="SAM" id="MobiDB-lite"/>
    </source>
</evidence>
<feature type="compositionally biased region" description="Basic and acidic residues" evidence="1">
    <location>
        <begin position="232"/>
        <end position="244"/>
    </location>
</feature>
<feature type="compositionally biased region" description="Polar residues" evidence="1">
    <location>
        <begin position="453"/>
        <end position="468"/>
    </location>
</feature>
<dbReference type="Gene3D" id="6.10.250.3180">
    <property type="match status" value="1"/>
</dbReference>
<feature type="compositionally biased region" description="Low complexity" evidence="1">
    <location>
        <begin position="411"/>
        <end position="423"/>
    </location>
</feature>
<feature type="compositionally biased region" description="Gly residues" evidence="1">
    <location>
        <begin position="289"/>
        <end position="298"/>
    </location>
</feature>
<dbReference type="EMBL" id="DF236953">
    <property type="protein sequence ID" value="GAQ77802.1"/>
    <property type="molecule type" value="Genomic_DNA"/>
</dbReference>
<dbReference type="OMA" id="GGFANDW"/>
<dbReference type="AlphaFoldDB" id="A0A1Y1HJS1"/>
<feature type="region of interest" description="Disordered" evidence="1">
    <location>
        <begin position="183"/>
        <end position="483"/>
    </location>
</feature>
<feature type="compositionally biased region" description="Basic and acidic residues" evidence="1">
    <location>
        <begin position="358"/>
        <end position="371"/>
    </location>
</feature>
<dbReference type="GO" id="GO:0070449">
    <property type="term" value="C:elongin complex"/>
    <property type="evidence" value="ECO:0007669"/>
    <property type="project" value="InterPro"/>
</dbReference>
<dbReference type="PANTHER" id="PTHR47543:SF2">
    <property type="entry name" value="RNA POLYMERASE II TRANSCRIPTION FACTOR SIII SUBUNIT A"/>
    <property type="match status" value="1"/>
</dbReference>
<dbReference type="Proteomes" id="UP000054558">
    <property type="component" value="Unassembled WGS sequence"/>
</dbReference>
<feature type="compositionally biased region" description="Basic and acidic residues" evidence="1">
    <location>
        <begin position="323"/>
        <end position="344"/>
    </location>
</feature>
<dbReference type="STRING" id="105231.A0A1Y1HJS1"/>
<protein>
    <submittedName>
        <fullName evidence="2">RNA polymerase II transcription factor SIII subunit A</fullName>
    </submittedName>
</protein>
<accession>A0A1Y1HJS1</accession>
<evidence type="ECO:0000313" key="3">
    <source>
        <dbReference type="Proteomes" id="UP000054558"/>
    </source>
</evidence>
<feature type="compositionally biased region" description="Basic and acidic residues" evidence="1">
    <location>
        <begin position="383"/>
        <end position="410"/>
    </location>
</feature>
<feature type="region of interest" description="Disordered" evidence="1">
    <location>
        <begin position="150"/>
        <end position="169"/>
    </location>
</feature>
<dbReference type="Pfam" id="PF06881">
    <property type="entry name" value="Elongin_A"/>
    <property type="match status" value="1"/>
</dbReference>
<reference evidence="2 3" key="1">
    <citation type="journal article" date="2014" name="Nat. Commun.">
        <title>Klebsormidium flaccidum genome reveals primary factors for plant terrestrial adaptation.</title>
        <authorList>
            <person name="Hori K."/>
            <person name="Maruyama F."/>
            <person name="Fujisawa T."/>
            <person name="Togashi T."/>
            <person name="Yamamoto N."/>
            <person name="Seo M."/>
            <person name="Sato S."/>
            <person name="Yamada T."/>
            <person name="Mori H."/>
            <person name="Tajima N."/>
            <person name="Moriyama T."/>
            <person name="Ikeuchi M."/>
            <person name="Watanabe M."/>
            <person name="Wada H."/>
            <person name="Kobayashi K."/>
            <person name="Saito M."/>
            <person name="Masuda T."/>
            <person name="Sasaki-Sekimoto Y."/>
            <person name="Mashiguchi K."/>
            <person name="Awai K."/>
            <person name="Shimojima M."/>
            <person name="Masuda S."/>
            <person name="Iwai M."/>
            <person name="Nobusawa T."/>
            <person name="Narise T."/>
            <person name="Kondo S."/>
            <person name="Saito H."/>
            <person name="Sato R."/>
            <person name="Murakawa M."/>
            <person name="Ihara Y."/>
            <person name="Oshima-Yamada Y."/>
            <person name="Ohtaka K."/>
            <person name="Satoh M."/>
            <person name="Sonobe K."/>
            <person name="Ishii M."/>
            <person name="Ohtani R."/>
            <person name="Kanamori-Sato M."/>
            <person name="Honoki R."/>
            <person name="Miyazaki D."/>
            <person name="Mochizuki H."/>
            <person name="Umetsu J."/>
            <person name="Higashi K."/>
            <person name="Shibata D."/>
            <person name="Kamiya Y."/>
            <person name="Sato N."/>
            <person name="Nakamura Y."/>
            <person name="Tabata S."/>
            <person name="Ida S."/>
            <person name="Kurokawa K."/>
            <person name="Ohta H."/>
        </authorList>
    </citation>
    <scope>NUCLEOTIDE SEQUENCE [LARGE SCALE GENOMIC DNA]</scope>
    <source>
        <strain evidence="2 3">NIES-2285</strain>
    </source>
</reference>